<feature type="transmembrane region" description="Helical" evidence="13">
    <location>
        <begin position="272"/>
        <end position="294"/>
    </location>
</feature>
<dbReference type="SFLD" id="SFLDS00052">
    <property type="entry name" value="Ferric_Reductase_Domain"/>
    <property type="match status" value="1"/>
</dbReference>
<feature type="transmembrane region" description="Helical" evidence="13">
    <location>
        <begin position="335"/>
        <end position="353"/>
    </location>
</feature>
<dbReference type="Gene3D" id="3.40.50.80">
    <property type="entry name" value="Nucleotide-binding domain of ferredoxin-NADP reductase (FNR) module"/>
    <property type="match status" value="1"/>
</dbReference>
<evidence type="ECO:0000256" key="10">
    <source>
        <dbReference type="ARBA" id="ARBA00023065"/>
    </source>
</evidence>
<dbReference type="InterPro" id="IPR051410">
    <property type="entry name" value="Ferric/Cupric_Reductase"/>
</dbReference>
<dbReference type="PANTHER" id="PTHR32361:SF9">
    <property type="entry name" value="FERRIC REDUCTASE TRANSMEMBRANE COMPONENT 3-RELATED"/>
    <property type="match status" value="1"/>
</dbReference>
<dbReference type="GO" id="GO:0000293">
    <property type="term" value="F:ferric-chelate reductase activity"/>
    <property type="evidence" value="ECO:0007669"/>
    <property type="project" value="UniProtKB-ARBA"/>
</dbReference>
<evidence type="ECO:0000256" key="5">
    <source>
        <dbReference type="ARBA" id="ARBA00022692"/>
    </source>
</evidence>
<evidence type="ECO:0000256" key="8">
    <source>
        <dbReference type="ARBA" id="ARBA00022989"/>
    </source>
</evidence>
<dbReference type="OrthoDB" id="167398at2759"/>
<dbReference type="GO" id="GO:0006826">
    <property type="term" value="P:iron ion transport"/>
    <property type="evidence" value="ECO:0007669"/>
    <property type="project" value="TreeGrafter"/>
</dbReference>
<dbReference type="PANTHER" id="PTHR32361">
    <property type="entry name" value="FERRIC/CUPRIC REDUCTASE TRANSMEMBRANE COMPONENT"/>
    <property type="match status" value="1"/>
</dbReference>
<keyword evidence="3" id="KW-0813">Transport</keyword>
<evidence type="ECO:0000256" key="12">
    <source>
        <dbReference type="ARBA" id="ARBA00023180"/>
    </source>
</evidence>
<evidence type="ECO:0000256" key="2">
    <source>
        <dbReference type="ARBA" id="ARBA00006278"/>
    </source>
</evidence>
<dbReference type="Pfam" id="PF01794">
    <property type="entry name" value="Ferric_reduct"/>
    <property type="match status" value="1"/>
</dbReference>
<keyword evidence="5 13" id="KW-0812">Transmembrane</keyword>
<protein>
    <submittedName>
        <fullName evidence="15">CIC11C00000004251</fullName>
    </submittedName>
</protein>
<keyword evidence="7" id="KW-0249">Electron transport</keyword>
<keyword evidence="11 13" id="KW-0472">Membrane</keyword>
<keyword evidence="10" id="KW-0406">Ion transport</keyword>
<dbReference type="Pfam" id="PF08030">
    <property type="entry name" value="NAD_binding_6"/>
    <property type="match status" value="1"/>
</dbReference>
<evidence type="ECO:0000256" key="4">
    <source>
        <dbReference type="ARBA" id="ARBA00022630"/>
    </source>
</evidence>
<dbReference type="InterPro" id="IPR017927">
    <property type="entry name" value="FAD-bd_FR_type"/>
</dbReference>
<evidence type="ECO:0000256" key="13">
    <source>
        <dbReference type="SAM" id="Phobius"/>
    </source>
</evidence>
<dbReference type="InterPro" id="IPR013112">
    <property type="entry name" value="FAD-bd_8"/>
</dbReference>
<dbReference type="STRING" id="45354.A0A1L0BVK9"/>
<dbReference type="Pfam" id="PF08022">
    <property type="entry name" value="FAD_binding_8"/>
    <property type="match status" value="1"/>
</dbReference>
<keyword evidence="4" id="KW-0285">Flavoprotein</keyword>
<comment type="subcellular location">
    <subcellularLocation>
        <location evidence="1">Membrane</location>
        <topology evidence="1">Multi-pass membrane protein</topology>
    </subcellularLocation>
</comment>
<gene>
    <name evidence="15" type="ORF">SAMEA4029010_CIC11G00000004251</name>
</gene>
<reference evidence="15 16" key="1">
    <citation type="submission" date="2016-10" db="EMBL/GenBank/DDBJ databases">
        <authorList>
            <person name="de Groot N.N."/>
        </authorList>
    </citation>
    <scope>NUCLEOTIDE SEQUENCE [LARGE SCALE GENOMIC DNA]</scope>
    <source>
        <strain evidence="15 16">CBS 141442</strain>
    </source>
</reference>
<keyword evidence="12" id="KW-0325">Glycoprotein</keyword>
<evidence type="ECO:0000259" key="14">
    <source>
        <dbReference type="PROSITE" id="PS51384"/>
    </source>
</evidence>
<keyword evidence="8 13" id="KW-1133">Transmembrane helix</keyword>
<feature type="transmembrane region" description="Helical" evidence="13">
    <location>
        <begin position="359"/>
        <end position="377"/>
    </location>
</feature>
<sequence length="656" mass="73998">MLGCAVYVSEIDGLCPKEGLSLCLCVNSYAYLTMAGCLGDSSSEPNATMAAFIDYCGSHGRDLNMDTLYSAYAQYTRLATPVAANQSLSAPVRLNKTEIALYRQAYEVLYCNKDKSIYYGLVLVAYWLAVFFVAGACNLFVALFPSSRLWFNGKVSLAIRRYFTLPPIHKSRLLSKKSLGFIHYYTPSRLESFILIGFVGLTTGLCFVGYRCVEGDPLHLTDSIAMAHYAANRTGIMSAVLVPLVVLLAERNSLLQMITKWNHATFLLYHRWIARVTLILVVAHTALAIVKVSLSGVFLESICQTYLIWGTVGTVVGFFLFIHSLLWLRRKWYELFYTLHVVFGVIFLVSSWVHLAKLGYLFLMLIAIVIWIVERFIRWVRILSFGFPIATVTLCADETLRVEIPRPKYWKPISGGHGWLTFGSHFWQSHPFTLFESVNKEDTIVFLTAVKLGITKKMAEKIKAANGESMRMRVTVEGPYGESTPSKYHDSAVFIAGGNGFPGIFSEVYDLAKKTQHSLQKLKFYWIIRDLKSLSWTHNELKALAKTKIDATIYVTRPVNFAKEADSDSDELSDEKSVGPDIWTIICQSFPHIQFKQGRASIHQLVDREVEECMNSIAFISCGHPGMVDELRRAVVKKLGNTDKRVDCFEQLQSWA</sequence>
<name>A0A1L0BVK9_9ASCO</name>
<feature type="domain" description="FAD-binding FR-type" evidence="14">
    <location>
        <begin position="375"/>
        <end position="486"/>
    </location>
</feature>
<dbReference type="SFLD" id="SFLDG01168">
    <property type="entry name" value="Ferric_reductase_subgroup_(FRE"/>
    <property type="match status" value="1"/>
</dbReference>
<dbReference type="InterPro" id="IPR013130">
    <property type="entry name" value="Fe3_Rdtase_TM_dom"/>
</dbReference>
<keyword evidence="16" id="KW-1185">Reference proteome</keyword>
<evidence type="ECO:0000313" key="15">
    <source>
        <dbReference type="EMBL" id="SGZ54362.1"/>
    </source>
</evidence>
<dbReference type="InterPro" id="IPR013121">
    <property type="entry name" value="Fe_red_NAD-bd_6"/>
</dbReference>
<dbReference type="AlphaFoldDB" id="A0A1L0BVK9"/>
<feature type="transmembrane region" description="Helical" evidence="13">
    <location>
        <begin position="117"/>
        <end position="144"/>
    </location>
</feature>
<evidence type="ECO:0000256" key="9">
    <source>
        <dbReference type="ARBA" id="ARBA00023002"/>
    </source>
</evidence>
<evidence type="ECO:0000256" key="7">
    <source>
        <dbReference type="ARBA" id="ARBA00022982"/>
    </source>
</evidence>
<proteinExistence type="inferred from homology"/>
<accession>A0A1L0BVK9</accession>
<dbReference type="PROSITE" id="PS51384">
    <property type="entry name" value="FAD_FR"/>
    <property type="match status" value="1"/>
</dbReference>
<keyword evidence="9" id="KW-0560">Oxidoreductase</keyword>
<evidence type="ECO:0000256" key="1">
    <source>
        <dbReference type="ARBA" id="ARBA00004141"/>
    </source>
</evidence>
<feature type="transmembrane region" description="Helical" evidence="13">
    <location>
        <begin position="230"/>
        <end position="251"/>
    </location>
</feature>
<feature type="transmembrane region" description="Helical" evidence="13">
    <location>
        <begin position="306"/>
        <end position="328"/>
    </location>
</feature>
<dbReference type="GO" id="GO:0015677">
    <property type="term" value="P:copper ion import"/>
    <property type="evidence" value="ECO:0007669"/>
    <property type="project" value="TreeGrafter"/>
</dbReference>
<organism evidence="15 16">
    <name type="scientific">Sungouiella intermedia</name>
    <dbReference type="NCBI Taxonomy" id="45354"/>
    <lineage>
        <taxon>Eukaryota</taxon>
        <taxon>Fungi</taxon>
        <taxon>Dikarya</taxon>
        <taxon>Ascomycota</taxon>
        <taxon>Saccharomycotina</taxon>
        <taxon>Pichiomycetes</taxon>
        <taxon>Metschnikowiaceae</taxon>
        <taxon>Sungouiella</taxon>
    </lineage>
</organism>
<keyword evidence="6" id="KW-0274">FAD</keyword>
<dbReference type="GO" id="GO:0005886">
    <property type="term" value="C:plasma membrane"/>
    <property type="evidence" value="ECO:0007669"/>
    <property type="project" value="TreeGrafter"/>
</dbReference>
<evidence type="ECO:0000313" key="16">
    <source>
        <dbReference type="Proteomes" id="UP000182334"/>
    </source>
</evidence>
<dbReference type="GO" id="GO:0006879">
    <property type="term" value="P:intracellular iron ion homeostasis"/>
    <property type="evidence" value="ECO:0007669"/>
    <property type="project" value="TreeGrafter"/>
</dbReference>
<dbReference type="Proteomes" id="UP000182334">
    <property type="component" value="Chromosome IV"/>
</dbReference>
<evidence type="ECO:0000256" key="11">
    <source>
        <dbReference type="ARBA" id="ARBA00023136"/>
    </source>
</evidence>
<evidence type="ECO:0000256" key="6">
    <source>
        <dbReference type="ARBA" id="ARBA00022827"/>
    </source>
</evidence>
<feature type="transmembrane region" description="Helical" evidence="13">
    <location>
        <begin position="193"/>
        <end position="210"/>
    </location>
</feature>
<dbReference type="EMBL" id="LT635759">
    <property type="protein sequence ID" value="SGZ54362.1"/>
    <property type="molecule type" value="Genomic_DNA"/>
</dbReference>
<dbReference type="CDD" id="cd06186">
    <property type="entry name" value="NOX_Duox_like_FAD_NADP"/>
    <property type="match status" value="1"/>
</dbReference>
<dbReference type="InterPro" id="IPR039261">
    <property type="entry name" value="FNR_nucleotide-bd"/>
</dbReference>
<dbReference type="SUPFAM" id="SSF52343">
    <property type="entry name" value="Ferredoxin reductase-like, C-terminal NADP-linked domain"/>
    <property type="match status" value="1"/>
</dbReference>
<evidence type="ECO:0000256" key="3">
    <source>
        <dbReference type="ARBA" id="ARBA00022448"/>
    </source>
</evidence>
<comment type="similarity">
    <text evidence="2">Belongs to the ferric reductase (FRE) family.</text>
</comment>